<keyword evidence="4" id="KW-1185">Reference proteome</keyword>
<accession>A0ABY6ZHU6</accession>
<dbReference type="PANTHER" id="PTHR43364">
    <property type="entry name" value="NADH-SPECIFIC METHYLGLYOXAL REDUCTASE-RELATED"/>
    <property type="match status" value="1"/>
</dbReference>
<evidence type="ECO:0000256" key="1">
    <source>
        <dbReference type="ARBA" id="ARBA00023002"/>
    </source>
</evidence>
<dbReference type="Gene3D" id="3.20.20.100">
    <property type="entry name" value="NADP-dependent oxidoreductase domain"/>
    <property type="match status" value="1"/>
</dbReference>
<evidence type="ECO:0000259" key="2">
    <source>
        <dbReference type="Pfam" id="PF00248"/>
    </source>
</evidence>
<dbReference type="InterPro" id="IPR050523">
    <property type="entry name" value="AKR_Detox_Biosynth"/>
</dbReference>
<dbReference type="PANTHER" id="PTHR43364:SF4">
    <property type="entry name" value="NAD(P)-LINKED OXIDOREDUCTASE SUPERFAMILY PROTEIN"/>
    <property type="match status" value="1"/>
</dbReference>
<reference evidence="3" key="1">
    <citation type="submission" date="2022-08" db="EMBL/GenBank/DDBJ databases">
        <title>Alicyclobacillus fastidiosus DSM 17978, complete genome.</title>
        <authorList>
            <person name="Wang Q."/>
            <person name="Cai R."/>
            <person name="Wang Z."/>
        </authorList>
    </citation>
    <scope>NUCLEOTIDE SEQUENCE</scope>
    <source>
        <strain evidence="3">DSM 17978</strain>
    </source>
</reference>
<sequence>MNKRIKQGRLVDEARYSARYADEMNFAVADRFTAYATEHGVNPATLAVAWVMSHPAITAPIIGARNLKQLEDSLAAMM</sequence>
<dbReference type="InterPro" id="IPR023210">
    <property type="entry name" value="NADP_OxRdtase_dom"/>
</dbReference>
<dbReference type="Proteomes" id="UP001164761">
    <property type="component" value="Chromosome"/>
</dbReference>
<gene>
    <name evidence="3" type="ORF">NZD89_02835</name>
</gene>
<name>A0ABY6ZHU6_9BACL</name>
<protein>
    <submittedName>
        <fullName evidence="3">Aldo/keto reductase</fullName>
    </submittedName>
</protein>
<dbReference type="Pfam" id="PF00248">
    <property type="entry name" value="Aldo_ket_red"/>
    <property type="match status" value="1"/>
</dbReference>
<evidence type="ECO:0000313" key="4">
    <source>
        <dbReference type="Proteomes" id="UP001164761"/>
    </source>
</evidence>
<proteinExistence type="predicted"/>
<keyword evidence="1" id="KW-0560">Oxidoreductase</keyword>
<dbReference type="InterPro" id="IPR036812">
    <property type="entry name" value="NAD(P)_OxRdtase_dom_sf"/>
</dbReference>
<dbReference type="EMBL" id="CP104067">
    <property type="protein sequence ID" value="WAH42452.1"/>
    <property type="molecule type" value="Genomic_DNA"/>
</dbReference>
<feature type="domain" description="NADP-dependent oxidoreductase" evidence="2">
    <location>
        <begin position="23"/>
        <end position="77"/>
    </location>
</feature>
<organism evidence="3 4">
    <name type="scientific">Alicyclobacillus fastidiosus</name>
    <dbReference type="NCBI Taxonomy" id="392011"/>
    <lineage>
        <taxon>Bacteria</taxon>
        <taxon>Bacillati</taxon>
        <taxon>Bacillota</taxon>
        <taxon>Bacilli</taxon>
        <taxon>Bacillales</taxon>
        <taxon>Alicyclobacillaceae</taxon>
        <taxon>Alicyclobacillus</taxon>
    </lineage>
</organism>
<dbReference type="SUPFAM" id="SSF51430">
    <property type="entry name" value="NAD(P)-linked oxidoreductase"/>
    <property type="match status" value="1"/>
</dbReference>
<evidence type="ECO:0000313" key="3">
    <source>
        <dbReference type="EMBL" id="WAH42452.1"/>
    </source>
</evidence>